<dbReference type="InterPro" id="IPR050582">
    <property type="entry name" value="HAD-like_SerB"/>
</dbReference>
<sequence>MALVLYDLDNTLLAGDSEHAWCEFLVDAGVLDGEDARAENERLYGEYEAGTLDIHESLKFQLEPLIKHPPEALRRWRKEFMSSRIEPMITDAAVDLVEGHRDAGGDLAIVTASNSFVSEPIADRFGIPSLLSVELEHHQHRYTGRVLGTPTFREGKVKRLVEWMRKTGRNLAGSHFYTDSHNDLPLLELVDNPVAVNPDPVLGAHAEAREWPVLRLDGGASGRPA</sequence>
<dbReference type="PANTHER" id="PTHR43344">
    <property type="entry name" value="PHOSPHOSERINE PHOSPHATASE"/>
    <property type="match status" value="1"/>
</dbReference>
<keyword evidence="6" id="KW-1185">Reference proteome</keyword>
<dbReference type="NCBIfam" id="TIGR01490">
    <property type="entry name" value="HAD-SF-IB-hyp1"/>
    <property type="match status" value="1"/>
</dbReference>
<dbReference type="GO" id="GO:0046872">
    <property type="term" value="F:metal ion binding"/>
    <property type="evidence" value="ECO:0007669"/>
    <property type="project" value="UniProtKB-KW"/>
</dbReference>
<protein>
    <submittedName>
        <fullName evidence="5">HAD-IB family hydrolase</fullName>
    </submittedName>
</protein>
<dbReference type="PANTHER" id="PTHR43344:SF13">
    <property type="entry name" value="PHOSPHATASE RV3661-RELATED"/>
    <property type="match status" value="1"/>
</dbReference>
<evidence type="ECO:0000313" key="5">
    <source>
        <dbReference type="EMBL" id="QIN85293.1"/>
    </source>
</evidence>
<dbReference type="KEGG" id="rub:GBA63_20140"/>
<evidence type="ECO:0000313" key="6">
    <source>
        <dbReference type="Proteomes" id="UP000501452"/>
    </source>
</evidence>
<dbReference type="InterPro" id="IPR036412">
    <property type="entry name" value="HAD-like_sf"/>
</dbReference>
<dbReference type="Gene3D" id="3.40.50.1000">
    <property type="entry name" value="HAD superfamily/HAD-like"/>
    <property type="match status" value="1"/>
</dbReference>
<dbReference type="Gene3D" id="1.20.1440.100">
    <property type="entry name" value="SG protein - dephosphorylation function"/>
    <property type="match status" value="1"/>
</dbReference>
<name>A0A6G8QFR8_9ACTN</name>
<dbReference type="InterPro" id="IPR006385">
    <property type="entry name" value="HAD_hydro_SerB1"/>
</dbReference>
<evidence type="ECO:0000256" key="4">
    <source>
        <dbReference type="ARBA" id="ARBA00022842"/>
    </source>
</evidence>
<gene>
    <name evidence="5" type="ORF">GBA63_20140</name>
</gene>
<accession>A0A6G8QFR8</accession>
<reference evidence="5 6" key="1">
    <citation type="submission" date="2019-10" db="EMBL/GenBank/DDBJ databases">
        <title>Rubrobacter sp nov SCSIO 52090 isolated from a deep-sea sediment in the South China Sea.</title>
        <authorList>
            <person name="Chen R.W."/>
        </authorList>
    </citation>
    <scope>NUCLEOTIDE SEQUENCE [LARGE SCALE GENOMIC DNA]</scope>
    <source>
        <strain evidence="5 6">SCSIO 52909</strain>
    </source>
</reference>
<keyword evidence="4" id="KW-0460">Magnesium</keyword>
<proteinExistence type="inferred from homology"/>
<evidence type="ECO:0000256" key="2">
    <source>
        <dbReference type="ARBA" id="ARBA00022723"/>
    </source>
</evidence>
<organism evidence="5 6">
    <name type="scientific">Rubrobacter tropicus</name>
    <dbReference type="NCBI Taxonomy" id="2653851"/>
    <lineage>
        <taxon>Bacteria</taxon>
        <taxon>Bacillati</taxon>
        <taxon>Actinomycetota</taxon>
        <taxon>Rubrobacteria</taxon>
        <taxon>Rubrobacterales</taxon>
        <taxon>Rubrobacteraceae</taxon>
        <taxon>Rubrobacter</taxon>
    </lineage>
</organism>
<dbReference type="GO" id="GO:0016787">
    <property type="term" value="F:hydrolase activity"/>
    <property type="evidence" value="ECO:0007669"/>
    <property type="project" value="UniProtKB-KW"/>
</dbReference>
<dbReference type="Pfam" id="PF12710">
    <property type="entry name" value="HAD"/>
    <property type="match status" value="1"/>
</dbReference>
<dbReference type="Proteomes" id="UP000501452">
    <property type="component" value="Chromosome"/>
</dbReference>
<dbReference type="CDD" id="cd02612">
    <property type="entry name" value="HAD_PGPPase"/>
    <property type="match status" value="1"/>
</dbReference>
<comment type="similarity">
    <text evidence="1">Belongs to the HAD-like hydrolase superfamily. SerB family.</text>
</comment>
<dbReference type="EMBL" id="CP045119">
    <property type="protein sequence ID" value="QIN85293.1"/>
    <property type="molecule type" value="Genomic_DNA"/>
</dbReference>
<keyword evidence="3 5" id="KW-0378">Hydrolase</keyword>
<evidence type="ECO:0000256" key="3">
    <source>
        <dbReference type="ARBA" id="ARBA00022801"/>
    </source>
</evidence>
<dbReference type="SUPFAM" id="SSF56784">
    <property type="entry name" value="HAD-like"/>
    <property type="match status" value="1"/>
</dbReference>
<evidence type="ECO:0000256" key="1">
    <source>
        <dbReference type="ARBA" id="ARBA00009184"/>
    </source>
</evidence>
<keyword evidence="2" id="KW-0479">Metal-binding</keyword>
<dbReference type="InterPro" id="IPR023214">
    <property type="entry name" value="HAD_sf"/>
</dbReference>
<dbReference type="AlphaFoldDB" id="A0A6G8QFR8"/>
<dbReference type="NCBIfam" id="TIGR01488">
    <property type="entry name" value="HAD-SF-IB"/>
    <property type="match status" value="1"/>
</dbReference>